<proteinExistence type="inferred from homology"/>
<dbReference type="PANTHER" id="PTHR22984:SF11">
    <property type="entry name" value="AURORA KINASE-RELATED"/>
    <property type="match status" value="1"/>
</dbReference>
<dbReference type="InterPro" id="IPR011009">
    <property type="entry name" value="Kinase-like_dom_sf"/>
</dbReference>
<evidence type="ECO:0000313" key="13">
    <source>
        <dbReference type="Proteomes" id="UP001046870"/>
    </source>
</evidence>
<evidence type="ECO:0000256" key="4">
    <source>
        <dbReference type="ARBA" id="ARBA00022679"/>
    </source>
</evidence>
<keyword evidence="6" id="KW-0418">Kinase</keyword>
<comment type="caution">
    <text evidence="12">The sequence shown here is derived from an EMBL/GenBank/DDBJ whole genome shotgun (WGS) entry which is preliminary data.</text>
</comment>
<sequence length="168" mass="18950">MSCSAAAGLPNGLTGSSQHTAFQEKYVEEHYLGIGGFGSVCAGHRKEDLLPIAVKHIPLRKVTWTTESLNRKQQELPLEAVPNMAPEWFLANEVHAESSTVWQLGVIMHQVLCVHLPFCNPLDIMHKKLTVRRELSTECQDLLHCCLDEQPQARSTLEEMLQHSWLQQ</sequence>
<evidence type="ECO:0000256" key="2">
    <source>
        <dbReference type="ARBA" id="ARBA00012513"/>
    </source>
</evidence>
<keyword evidence="7 10" id="KW-0067">ATP-binding</keyword>
<evidence type="ECO:0000256" key="1">
    <source>
        <dbReference type="ARBA" id="ARBA00005505"/>
    </source>
</evidence>
<dbReference type="InterPro" id="IPR000719">
    <property type="entry name" value="Prot_kinase_dom"/>
</dbReference>
<dbReference type="Pfam" id="PF00069">
    <property type="entry name" value="Pkinase"/>
    <property type="match status" value="1"/>
</dbReference>
<dbReference type="OrthoDB" id="8596411at2759"/>
<dbReference type="EMBL" id="JAFDVH010000017">
    <property type="protein sequence ID" value="KAG7461524.1"/>
    <property type="molecule type" value="Genomic_DNA"/>
</dbReference>
<keyword evidence="4" id="KW-0808">Transferase</keyword>
<gene>
    <name evidence="12" type="ORF">MATL_G00191990</name>
</gene>
<dbReference type="Gene3D" id="1.10.510.10">
    <property type="entry name" value="Transferase(Phosphotransferase) domain 1"/>
    <property type="match status" value="1"/>
</dbReference>
<feature type="domain" description="Protein kinase" evidence="11">
    <location>
        <begin position="1"/>
        <end position="166"/>
    </location>
</feature>
<keyword evidence="13" id="KW-1185">Reference proteome</keyword>
<evidence type="ECO:0000259" key="11">
    <source>
        <dbReference type="PROSITE" id="PS50011"/>
    </source>
</evidence>
<evidence type="ECO:0000256" key="8">
    <source>
        <dbReference type="ARBA" id="ARBA00047899"/>
    </source>
</evidence>
<evidence type="ECO:0000256" key="6">
    <source>
        <dbReference type="ARBA" id="ARBA00022777"/>
    </source>
</evidence>
<comment type="catalytic activity">
    <reaction evidence="8">
        <text>L-threonyl-[protein] + ATP = O-phospho-L-threonyl-[protein] + ADP + H(+)</text>
        <dbReference type="Rhea" id="RHEA:46608"/>
        <dbReference type="Rhea" id="RHEA-COMP:11060"/>
        <dbReference type="Rhea" id="RHEA-COMP:11605"/>
        <dbReference type="ChEBI" id="CHEBI:15378"/>
        <dbReference type="ChEBI" id="CHEBI:30013"/>
        <dbReference type="ChEBI" id="CHEBI:30616"/>
        <dbReference type="ChEBI" id="CHEBI:61977"/>
        <dbReference type="ChEBI" id="CHEBI:456216"/>
        <dbReference type="EC" id="2.7.11.1"/>
    </reaction>
</comment>
<dbReference type="GO" id="GO:0007346">
    <property type="term" value="P:regulation of mitotic cell cycle"/>
    <property type="evidence" value="ECO:0007669"/>
    <property type="project" value="TreeGrafter"/>
</dbReference>
<comment type="catalytic activity">
    <reaction evidence="9">
        <text>L-seryl-[protein] + ATP = O-phospho-L-seryl-[protein] + ADP + H(+)</text>
        <dbReference type="Rhea" id="RHEA:17989"/>
        <dbReference type="Rhea" id="RHEA-COMP:9863"/>
        <dbReference type="Rhea" id="RHEA-COMP:11604"/>
        <dbReference type="ChEBI" id="CHEBI:15378"/>
        <dbReference type="ChEBI" id="CHEBI:29999"/>
        <dbReference type="ChEBI" id="CHEBI:30616"/>
        <dbReference type="ChEBI" id="CHEBI:83421"/>
        <dbReference type="ChEBI" id="CHEBI:456216"/>
        <dbReference type="EC" id="2.7.11.1"/>
    </reaction>
</comment>
<keyword evidence="5 10" id="KW-0547">Nucleotide-binding</keyword>
<dbReference type="GO" id="GO:0004674">
    <property type="term" value="F:protein serine/threonine kinase activity"/>
    <property type="evidence" value="ECO:0007669"/>
    <property type="project" value="UniProtKB-KW"/>
</dbReference>
<accession>A0A9D3PNL5</accession>
<dbReference type="InterPro" id="IPR017441">
    <property type="entry name" value="Protein_kinase_ATP_BS"/>
</dbReference>
<dbReference type="GO" id="GO:0005737">
    <property type="term" value="C:cytoplasm"/>
    <property type="evidence" value="ECO:0007669"/>
    <property type="project" value="TreeGrafter"/>
</dbReference>
<dbReference type="GO" id="GO:0005524">
    <property type="term" value="F:ATP binding"/>
    <property type="evidence" value="ECO:0007669"/>
    <property type="project" value="UniProtKB-UniRule"/>
</dbReference>
<dbReference type="EC" id="2.7.11.1" evidence="2"/>
<comment type="similarity">
    <text evidence="1">Belongs to the protein kinase superfamily. CAMK Ser/Thr protein kinase family. PIM subfamily.</text>
</comment>
<reference evidence="12" key="1">
    <citation type="submission" date="2021-01" db="EMBL/GenBank/DDBJ databases">
        <authorList>
            <person name="Zahm M."/>
            <person name="Roques C."/>
            <person name="Cabau C."/>
            <person name="Klopp C."/>
            <person name="Donnadieu C."/>
            <person name="Jouanno E."/>
            <person name="Lampietro C."/>
            <person name="Louis A."/>
            <person name="Herpin A."/>
            <person name="Echchiki A."/>
            <person name="Berthelot C."/>
            <person name="Parey E."/>
            <person name="Roest-Crollius H."/>
            <person name="Braasch I."/>
            <person name="Postlethwait J."/>
            <person name="Bobe J."/>
            <person name="Montfort J."/>
            <person name="Bouchez O."/>
            <person name="Begum T."/>
            <person name="Mejri S."/>
            <person name="Adams A."/>
            <person name="Chen W.-J."/>
            <person name="Guiguen Y."/>
        </authorList>
    </citation>
    <scope>NUCLEOTIDE SEQUENCE</scope>
    <source>
        <strain evidence="12">YG-15Mar2019-1</strain>
        <tissue evidence="12">Brain</tissue>
    </source>
</reference>
<dbReference type="SUPFAM" id="SSF56112">
    <property type="entry name" value="Protein kinase-like (PK-like)"/>
    <property type="match status" value="2"/>
</dbReference>
<evidence type="ECO:0000256" key="7">
    <source>
        <dbReference type="ARBA" id="ARBA00022840"/>
    </source>
</evidence>
<dbReference type="Gene3D" id="3.30.200.20">
    <property type="entry name" value="Phosphorylase Kinase, domain 1"/>
    <property type="match status" value="1"/>
</dbReference>
<dbReference type="PANTHER" id="PTHR22984">
    <property type="entry name" value="SERINE/THREONINE-PROTEIN KINASE PIM"/>
    <property type="match status" value="1"/>
</dbReference>
<dbReference type="InterPro" id="IPR051138">
    <property type="entry name" value="PIM_Ser/Thr_kinase"/>
</dbReference>
<evidence type="ECO:0000256" key="10">
    <source>
        <dbReference type="PROSITE-ProRule" id="PRU10141"/>
    </source>
</evidence>
<protein>
    <recommendedName>
        <fullName evidence="2">non-specific serine/threonine protein kinase</fullName>
        <ecNumber evidence="2">2.7.11.1</ecNumber>
    </recommendedName>
</protein>
<dbReference type="PROSITE" id="PS50011">
    <property type="entry name" value="PROTEIN_KINASE_DOM"/>
    <property type="match status" value="1"/>
</dbReference>
<dbReference type="SMART" id="SM00220">
    <property type="entry name" value="S_TKc"/>
    <property type="match status" value="1"/>
</dbReference>
<organism evidence="12 13">
    <name type="scientific">Megalops atlanticus</name>
    <name type="common">Tarpon</name>
    <name type="synonym">Clupea gigantea</name>
    <dbReference type="NCBI Taxonomy" id="7932"/>
    <lineage>
        <taxon>Eukaryota</taxon>
        <taxon>Metazoa</taxon>
        <taxon>Chordata</taxon>
        <taxon>Craniata</taxon>
        <taxon>Vertebrata</taxon>
        <taxon>Euteleostomi</taxon>
        <taxon>Actinopterygii</taxon>
        <taxon>Neopterygii</taxon>
        <taxon>Teleostei</taxon>
        <taxon>Elopiformes</taxon>
        <taxon>Megalopidae</taxon>
        <taxon>Megalops</taxon>
    </lineage>
</organism>
<evidence type="ECO:0000313" key="12">
    <source>
        <dbReference type="EMBL" id="KAG7461524.1"/>
    </source>
</evidence>
<evidence type="ECO:0000256" key="5">
    <source>
        <dbReference type="ARBA" id="ARBA00022741"/>
    </source>
</evidence>
<dbReference type="GO" id="GO:0043066">
    <property type="term" value="P:negative regulation of apoptotic process"/>
    <property type="evidence" value="ECO:0007669"/>
    <property type="project" value="TreeGrafter"/>
</dbReference>
<evidence type="ECO:0000256" key="3">
    <source>
        <dbReference type="ARBA" id="ARBA00022527"/>
    </source>
</evidence>
<dbReference type="Proteomes" id="UP001046870">
    <property type="component" value="Chromosome 17"/>
</dbReference>
<feature type="binding site" evidence="10">
    <location>
        <position position="55"/>
    </location>
    <ligand>
        <name>ATP</name>
        <dbReference type="ChEBI" id="CHEBI:30616"/>
    </ligand>
</feature>
<evidence type="ECO:0000256" key="9">
    <source>
        <dbReference type="ARBA" id="ARBA00048679"/>
    </source>
</evidence>
<keyword evidence="3" id="KW-0723">Serine/threonine-protein kinase</keyword>
<dbReference type="AlphaFoldDB" id="A0A9D3PNL5"/>
<dbReference type="PROSITE" id="PS00107">
    <property type="entry name" value="PROTEIN_KINASE_ATP"/>
    <property type="match status" value="1"/>
</dbReference>
<name>A0A9D3PNL5_MEGAT</name>